<feature type="compositionally biased region" description="Basic residues" evidence="1">
    <location>
        <begin position="81"/>
        <end position="90"/>
    </location>
</feature>
<dbReference type="Proteomes" id="UP000053831">
    <property type="component" value="Unassembled WGS sequence"/>
</dbReference>
<evidence type="ECO:0000313" key="2">
    <source>
        <dbReference type="EMBL" id="KOS19572.1"/>
    </source>
</evidence>
<evidence type="ECO:0000256" key="1">
    <source>
        <dbReference type="SAM" id="MobiDB-lite"/>
    </source>
</evidence>
<feature type="region of interest" description="Disordered" evidence="1">
    <location>
        <begin position="1"/>
        <end position="294"/>
    </location>
</feature>
<feature type="compositionally biased region" description="Basic and acidic residues" evidence="1">
    <location>
        <begin position="176"/>
        <end position="194"/>
    </location>
</feature>
<sequence length="365" mass="41678">MKFLPSLRHREPRSQAPPPPEPGLNADYYDANIPFGPFPPSSSSSPPFAHPNRAQASDRHRRQPPSPGFHFGGYEEDHAPRIVRGHRKPPTRYAKETSSPIYFAPDPPTPGSYLHRSSPRHDQDGPHDRDHRRAGRSRRHREHRSPDHEDEEGRPTDYRSHNPEEPYERRRRRSSRREPPSPQHEQEYEREHEHARRSRHQSPRPRSRSRHRHPSAWNDVEARHSRHRPSPPPSPVHRPREVRERNIRRRHDSRPRDADAAPGHRDDRAHRHGHGHGHERHGAPAYRQHAMPSPPAAALQRAMATDWWKNPAVQVGARTALKAGAHALMKHRNEEGPWLGPKGAKIAGAALGAALADGLGGDGKK</sequence>
<gene>
    <name evidence="2" type="ORF">ESCO_000067</name>
</gene>
<feature type="compositionally biased region" description="Basic and acidic residues" evidence="1">
    <location>
        <begin position="119"/>
        <end position="131"/>
    </location>
</feature>
<feature type="compositionally biased region" description="Basic residues" evidence="1">
    <location>
        <begin position="132"/>
        <end position="143"/>
    </location>
</feature>
<dbReference type="STRING" id="150374.A0A0N0RTJ0"/>
<dbReference type="OrthoDB" id="3539922at2759"/>
<protein>
    <submittedName>
        <fullName evidence="2">Uncharacterized protein</fullName>
    </submittedName>
</protein>
<dbReference type="AlphaFoldDB" id="A0A0N0RTJ0"/>
<organism evidence="2 3">
    <name type="scientific">Escovopsis weberi</name>
    <dbReference type="NCBI Taxonomy" id="150374"/>
    <lineage>
        <taxon>Eukaryota</taxon>
        <taxon>Fungi</taxon>
        <taxon>Dikarya</taxon>
        <taxon>Ascomycota</taxon>
        <taxon>Pezizomycotina</taxon>
        <taxon>Sordariomycetes</taxon>
        <taxon>Hypocreomycetidae</taxon>
        <taxon>Hypocreales</taxon>
        <taxon>Hypocreaceae</taxon>
        <taxon>Escovopsis</taxon>
    </lineage>
</organism>
<accession>A0A0N0RTJ0</accession>
<proteinExistence type="predicted"/>
<feature type="compositionally biased region" description="Basic residues" evidence="1">
    <location>
        <begin position="195"/>
        <end position="214"/>
    </location>
</feature>
<reference evidence="2 3" key="1">
    <citation type="submission" date="2015-07" db="EMBL/GenBank/DDBJ databases">
        <title>The genome of the fungus Escovopsis weberi, a specialized disease agent of ant agriculture.</title>
        <authorList>
            <person name="de Man T.J."/>
            <person name="Stajich J.E."/>
            <person name="Kubicek C.P."/>
            <person name="Chenthamara K."/>
            <person name="Atanasova L."/>
            <person name="Druzhinina I.S."/>
            <person name="Birnbaum S."/>
            <person name="Barribeau S.M."/>
            <person name="Teiling C."/>
            <person name="Suen G."/>
            <person name="Currie C."/>
            <person name="Gerardo N.M."/>
        </authorList>
    </citation>
    <scope>NUCLEOTIDE SEQUENCE [LARGE SCALE GENOMIC DNA]</scope>
</reference>
<comment type="caution">
    <text evidence="2">The sequence shown here is derived from an EMBL/GenBank/DDBJ whole genome shotgun (WGS) entry which is preliminary data.</text>
</comment>
<keyword evidence="3" id="KW-1185">Reference proteome</keyword>
<feature type="compositionally biased region" description="Basic and acidic residues" evidence="1">
    <location>
        <begin position="144"/>
        <end position="168"/>
    </location>
</feature>
<evidence type="ECO:0000313" key="3">
    <source>
        <dbReference type="Proteomes" id="UP000053831"/>
    </source>
</evidence>
<feature type="compositionally biased region" description="Basic residues" evidence="1">
    <location>
        <begin position="270"/>
        <end position="279"/>
    </location>
</feature>
<dbReference type="EMBL" id="LGSR01000020">
    <property type="protein sequence ID" value="KOS19572.1"/>
    <property type="molecule type" value="Genomic_DNA"/>
</dbReference>
<name>A0A0N0RTJ0_ESCWE</name>
<feature type="compositionally biased region" description="Basic and acidic residues" evidence="1">
    <location>
        <begin position="254"/>
        <end position="269"/>
    </location>
</feature>